<dbReference type="Pfam" id="PF11997">
    <property type="entry name" value="DUF3492"/>
    <property type="match status" value="1"/>
</dbReference>
<dbReference type="SUPFAM" id="SSF53756">
    <property type="entry name" value="UDP-Glycosyltransferase/glycogen phosphorylase"/>
    <property type="match status" value="1"/>
</dbReference>
<evidence type="ECO:0000256" key="1">
    <source>
        <dbReference type="ARBA" id="ARBA00022679"/>
    </source>
</evidence>
<reference evidence="5 6" key="1">
    <citation type="submission" date="2018-10" db="EMBL/GenBank/DDBJ databases">
        <title>Sequencing the genomes of 1000 actinobacteria strains.</title>
        <authorList>
            <person name="Klenk H.-P."/>
        </authorList>
    </citation>
    <scope>NUCLEOTIDE SEQUENCE [LARGE SCALE GENOMIC DNA]</scope>
    <source>
        <strain evidence="5 6">DSM 44267</strain>
    </source>
</reference>
<dbReference type="InterPro" id="IPR022622">
    <property type="entry name" value="DUF3492"/>
</dbReference>
<evidence type="ECO:0000313" key="6">
    <source>
        <dbReference type="Proteomes" id="UP000278440"/>
    </source>
</evidence>
<dbReference type="Proteomes" id="UP000278440">
    <property type="component" value="Unassembled WGS sequence"/>
</dbReference>
<feature type="domain" description="DUF3492" evidence="4">
    <location>
        <begin position="18"/>
        <end position="296"/>
    </location>
</feature>
<keyword evidence="6" id="KW-1185">Reference proteome</keyword>
<evidence type="ECO:0000256" key="2">
    <source>
        <dbReference type="SAM" id="MobiDB-lite"/>
    </source>
</evidence>
<dbReference type="EMBL" id="RBXT01000001">
    <property type="protein sequence ID" value="RKT77600.1"/>
    <property type="molecule type" value="Genomic_DNA"/>
</dbReference>
<evidence type="ECO:0000259" key="3">
    <source>
        <dbReference type="Pfam" id="PF00534"/>
    </source>
</evidence>
<dbReference type="AlphaFoldDB" id="A0A495XSW2"/>
<keyword evidence="1" id="KW-0808">Transferase</keyword>
<organism evidence="5 6">
    <name type="scientific">Terracoccus luteus</name>
    <dbReference type="NCBI Taxonomy" id="53356"/>
    <lineage>
        <taxon>Bacteria</taxon>
        <taxon>Bacillati</taxon>
        <taxon>Actinomycetota</taxon>
        <taxon>Actinomycetes</taxon>
        <taxon>Micrococcales</taxon>
        <taxon>Intrasporangiaceae</taxon>
        <taxon>Terracoccus</taxon>
    </lineage>
</organism>
<dbReference type="PANTHER" id="PTHR12526">
    <property type="entry name" value="GLYCOSYLTRANSFERASE"/>
    <property type="match status" value="1"/>
</dbReference>
<feature type="domain" description="Glycosyl transferase family 1" evidence="3">
    <location>
        <begin position="335"/>
        <end position="501"/>
    </location>
</feature>
<evidence type="ECO:0000313" key="5">
    <source>
        <dbReference type="EMBL" id="RKT77600.1"/>
    </source>
</evidence>
<name>A0A495XSW2_9MICO</name>
<sequence>MSTTLPSTTVAPSYEDVDVAIVMESTYPYLKGGVSAVVHDIVKGNDDLTFGIIHISWDRESPAEDLYGMPSNVKWVKPVFLSMQEHREDFLSLLPRDLGMGRKSRKRLATRLFDALESVVAGDVEPLWSLYDEGMNPRTRHYPIWAALGTKEFMKLCIERTAGLGMSLSETFWTMREFFSLSAALLDEDYPKAGVYHAHTTGYASLVSAAAARQNGTRFLLTEHNLYVRDTVNTLLGRNMALPVTATDYRTFDVTPVERAWMAWWTEMGRFCYPSAEAITFLYPSAISEAADLGAPIDKAVVIPNGMTVGEFENAYRLRQAQVEMIAAGDPDRVWRLAYIARVVPIKGMLDLIESIRLLGERGIHNVRLDALGPTEHLPEYYEACLAKVEEYGLQDKITFRGTVNVREMLSDFDLLVLPSYNEGQPIVVLEAMTVGIPTVGTAVGGMAELIGDVITTREGESWGAAGVLTEAGDVVQMADGIQSVISDPEAYGRYSRAARGRVVNFYQLGDVVAAYNSLYREFGGLPPRPDAATKVVRTGPVPSQDEELLRPTSDPQAAQHRVRAPWEQVGPLDDADEDAASYPSRIGDYRHVG</sequence>
<accession>A0A495XSW2</accession>
<dbReference type="InterPro" id="IPR047691">
    <property type="entry name" value="PelF-like"/>
</dbReference>
<dbReference type="OrthoDB" id="9801573at2"/>
<evidence type="ECO:0008006" key="7">
    <source>
        <dbReference type="Google" id="ProtNLM"/>
    </source>
</evidence>
<evidence type="ECO:0000259" key="4">
    <source>
        <dbReference type="Pfam" id="PF11997"/>
    </source>
</evidence>
<dbReference type="Gene3D" id="3.40.50.2000">
    <property type="entry name" value="Glycogen Phosphorylase B"/>
    <property type="match status" value="2"/>
</dbReference>
<feature type="region of interest" description="Disordered" evidence="2">
    <location>
        <begin position="531"/>
        <end position="594"/>
    </location>
</feature>
<gene>
    <name evidence="5" type="ORF">DFJ68_1024</name>
</gene>
<comment type="caution">
    <text evidence="5">The sequence shown here is derived from an EMBL/GenBank/DDBJ whole genome shotgun (WGS) entry which is preliminary data.</text>
</comment>
<protein>
    <recommendedName>
        <fullName evidence="7">Glycosyltransferase involved in cell wall biosynthesis</fullName>
    </recommendedName>
</protein>
<dbReference type="PANTHER" id="PTHR12526:SF608">
    <property type="entry name" value="PELF"/>
    <property type="match status" value="1"/>
</dbReference>
<dbReference type="NCBIfam" id="NF038011">
    <property type="entry name" value="PelF"/>
    <property type="match status" value="1"/>
</dbReference>
<proteinExistence type="predicted"/>
<dbReference type="RefSeq" id="WP_121031555.1">
    <property type="nucleotide sequence ID" value="NZ_RBXT01000001.1"/>
</dbReference>
<dbReference type="InterPro" id="IPR001296">
    <property type="entry name" value="Glyco_trans_1"/>
</dbReference>
<dbReference type="Pfam" id="PF00534">
    <property type="entry name" value="Glycos_transf_1"/>
    <property type="match status" value="1"/>
</dbReference>
<dbReference type="GO" id="GO:0016757">
    <property type="term" value="F:glycosyltransferase activity"/>
    <property type="evidence" value="ECO:0007669"/>
    <property type="project" value="InterPro"/>
</dbReference>